<dbReference type="InterPro" id="IPR000914">
    <property type="entry name" value="SBP_5_dom"/>
</dbReference>
<dbReference type="EMBL" id="CP000031">
    <property type="protein sequence ID" value="AAV96233.1"/>
    <property type="molecule type" value="Genomic_DNA"/>
</dbReference>
<dbReference type="KEGG" id="sil:SPO2995"/>
<evidence type="ECO:0000256" key="2">
    <source>
        <dbReference type="ARBA" id="ARBA00005695"/>
    </source>
</evidence>
<dbReference type="PIRSF" id="PIRSF002741">
    <property type="entry name" value="MppA"/>
    <property type="match status" value="1"/>
</dbReference>
<dbReference type="Proteomes" id="UP000001023">
    <property type="component" value="Chromosome"/>
</dbReference>
<dbReference type="SUPFAM" id="SSF53850">
    <property type="entry name" value="Periplasmic binding protein-like II"/>
    <property type="match status" value="1"/>
</dbReference>
<dbReference type="GO" id="GO:0043190">
    <property type="term" value="C:ATP-binding cassette (ABC) transporter complex"/>
    <property type="evidence" value="ECO:0007669"/>
    <property type="project" value="InterPro"/>
</dbReference>
<gene>
    <name evidence="5" type="ordered locus">SPO2995</name>
</gene>
<dbReference type="InterPro" id="IPR019546">
    <property type="entry name" value="TAT_signal_bac_arc"/>
</dbReference>
<dbReference type="GO" id="GO:0015833">
    <property type="term" value="P:peptide transport"/>
    <property type="evidence" value="ECO:0007669"/>
    <property type="project" value="TreeGrafter"/>
</dbReference>
<name>Q5LP55_RUEPO</name>
<evidence type="ECO:0000256" key="1">
    <source>
        <dbReference type="ARBA" id="ARBA00004418"/>
    </source>
</evidence>
<comment type="subcellular location">
    <subcellularLocation>
        <location evidence="1">Periplasm</location>
    </subcellularLocation>
</comment>
<evidence type="ECO:0000313" key="6">
    <source>
        <dbReference type="Proteomes" id="UP000001023"/>
    </source>
</evidence>
<dbReference type="FunFam" id="3.10.105.10:FF:000014">
    <property type="entry name" value="ABC transporter substrate-binding protein"/>
    <property type="match status" value="1"/>
</dbReference>
<evidence type="ECO:0000313" key="5">
    <source>
        <dbReference type="EMBL" id="AAV96233.1"/>
    </source>
</evidence>
<dbReference type="Gene3D" id="3.40.190.10">
    <property type="entry name" value="Periplasmic binding protein-like II"/>
    <property type="match status" value="1"/>
</dbReference>
<dbReference type="InterPro" id="IPR006311">
    <property type="entry name" value="TAT_signal"/>
</dbReference>
<comment type="similarity">
    <text evidence="2">Belongs to the bacterial solute-binding protein 5 family.</text>
</comment>
<dbReference type="Gene3D" id="3.90.76.10">
    <property type="entry name" value="Dipeptide-binding Protein, Domain 1"/>
    <property type="match status" value="1"/>
</dbReference>
<dbReference type="GO" id="GO:0030288">
    <property type="term" value="C:outer membrane-bounded periplasmic space"/>
    <property type="evidence" value="ECO:0007669"/>
    <property type="project" value="UniProtKB-ARBA"/>
</dbReference>
<reference evidence="5 6" key="2">
    <citation type="journal article" date="2014" name="Stand. Genomic Sci.">
        <title>An updated genome annotation for the model marine bacterium Ruegeria pomeroyi DSS-3.</title>
        <authorList>
            <person name="Rivers A.R."/>
            <person name="Smith C.B."/>
            <person name="Moran M.A."/>
        </authorList>
    </citation>
    <scope>GENOME REANNOTATION</scope>
    <source>
        <strain evidence="6">ATCC 700808 / DSM 15171 / DSS-3</strain>
    </source>
</reference>
<organism evidence="5 6">
    <name type="scientific">Ruegeria pomeroyi (strain ATCC 700808 / DSM 15171 / DSS-3)</name>
    <name type="common">Silicibacter pomeroyi</name>
    <dbReference type="NCBI Taxonomy" id="246200"/>
    <lineage>
        <taxon>Bacteria</taxon>
        <taxon>Pseudomonadati</taxon>
        <taxon>Pseudomonadota</taxon>
        <taxon>Alphaproteobacteria</taxon>
        <taxon>Rhodobacterales</taxon>
        <taxon>Roseobacteraceae</taxon>
        <taxon>Ruegeria</taxon>
    </lineage>
</organism>
<keyword evidence="6" id="KW-1185">Reference proteome</keyword>
<dbReference type="PANTHER" id="PTHR30290">
    <property type="entry name" value="PERIPLASMIC BINDING COMPONENT OF ABC TRANSPORTER"/>
    <property type="match status" value="1"/>
</dbReference>
<accession>Q5LP55</accession>
<dbReference type="AlphaFoldDB" id="Q5LP55"/>
<sequence length="558" mass="60743">MPEGAKYANLDSSVNKNRAAKPRKHSTGENSMNEQLEHMAGRVTAGKMTRREFMGKAAALGVSAAVASSIFAQAAQAAGPKKGGVVKIGSVGGESTNSLDPATYASQVPYHNGRQFGDTLVEVASDGSIEHRLAESVEASADAKTWTFKLRQGVEFHNGKTMTSEDVLKTMQRHSNEDSKSGALGIMKGIESMKADGEYFSVTLTDANADLPYLMADYHLIIQPDGGMDNPGAGIGTGPYQVEVNEPGVRHAYKKFANYWGDDAHFDGVEVLVINDATARTAALQSGQVHMINRVEPKVASLLDRAPNLTVQSTPGRGHYVFIMHVDKAPFDNKDLRLALKYAINREEMVEKILRGYGSVGNDMPINAAYPLFDSAIPQREFDLAKAAEHYKASGHDGSPIILRTADGAFPGAVDAAALFQQTAAQAGIPLEIKREPNDGYWSEVWNVQPFCASYWGGRPVQDQMYSTAYLSTADWNDTKFKNADFDAMLMAARSELDPAKRKEIYSKMGMLLRDEGGLICPMFNDFVDAVSNTLSGWETDPNGELMNGQVTRKLWFS</sequence>
<dbReference type="Gene3D" id="3.10.105.10">
    <property type="entry name" value="Dipeptide-binding Protein, Domain 3"/>
    <property type="match status" value="1"/>
</dbReference>
<dbReference type="CDD" id="cd08503">
    <property type="entry name" value="PBP2_NikA_DppA_OppA_like_17"/>
    <property type="match status" value="1"/>
</dbReference>
<dbReference type="STRING" id="246200.SPO2995"/>
<reference evidence="5 6" key="1">
    <citation type="journal article" date="2004" name="Nature">
        <title>Genome sequence of Silicibacter pomeroyi reveals adaptations to the marine environment.</title>
        <authorList>
            <person name="Moran M.A."/>
            <person name="Buchan A."/>
            <person name="Gonzalez J.M."/>
            <person name="Heidelberg J.F."/>
            <person name="Whitman W.B."/>
            <person name="Kiene R.P."/>
            <person name="Henriksen J.R."/>
            <person name="King G.M."/>
            <person name="Belas R."/>
            <person name="Fuqua C."/>
            <person name="Brinkac L."/>
            <person name="Lewis M."/>
            <person name="Johri S."/>
            <person name="Weaver B."/>
            <person name="Pai G."/>
            <person name="Eisen J.A."/>
            <person name="Rahe E."/>
            <person name="Sheldon W.M."/>
            <person name="Ye W."/>
            <person name="Miller T.R."/>
            <person name="Carlton J."/>
            <person name="Rasko D.A."/>
            <person name="Paulsen I.T."/>
            <person name="Ren Q."/>
            <person name="Daugherty S.C."/>
            <person name="Deboy R.T."/>
            <person name="Dodson R.J."/>
            <person name="Durkin A.S."/>
            <person name="Madupu R."/>
            <person name="Nelson W.C."/>
            <person name="Sullivan S.A."/>
            <person name="Rosovitz M.J."/>
            <person name="Haft D.H."/>
            <person name="Selengut J."/>
            <person name="Ward N."/>
        </authorList>
    </citation>
    <scope>NUCLEOTIDE SEQUENCE [LARGE SCALE GENOMIC DNA]</scope>
    <source>
        <strain evidence="6">ATCC 700808 / DSM 15171 / DSS-3</strain>
    </source>
</reference>
<feature type="domain" description="Solute-binding protein family 5" evidence="4">
    <location>
        <begin position="130"/>
        <end position="477"/>
    </location>
</feature>
<dbReference type="eggNOG" id="COG0747">
    <property type="taxonomic scope" value="Bacteria"/>
</dbReference>
<protein>
    <submittedName>
        <fullName evidence="5">Peptide/nickel/opine uptake family ABC transporter, periplasmic substrate-binding protein</fullName>
    </submittedName>
</protein>
<dbReference type="InterPro" id="IPR039424">
    <property type="entry name" value="SBP_5"/>
</dbReference>
<dbReference type="HOGENOM" id="CLU_017028_7_4_5"/>
<dbReference type="InterPro" id="IPR030678">
    <property type="entry name" value="Peptide/Ni-bd"/>
</dbReference>
<dbReference type="GO" id="GO:1904680">
    <property type="term" value="F:peptide transmembrane transporter activity"/>
    <property type="evidence" value="ECO:0007669"/>
    <property type="project" value="TreeGrafter"/>
</dbReference>
<feature type="region of interest" description="Disordered" evidence="3">
    <location>
        <begin position="1"/>
        <end position="35"/>
    </location>
</feature>
<proteinExistence type="inferred from homology"/>
<dbReference type="PaxDb" id="246200-SPO2995"/>
<evidence type="ECO:0000256" key="3">
    <source>
        <dbReference type="SAM" id="MobiDB-lite"/>
    </source>
</evidence>
<dbReference type="NCBIfam" id="TIGR01409">
    <property type="entry name" value="TAT_signal_seq"/>
    <property type="match status" value="1"/>
</dbReference>
<evidence type="ECO:0000259" key="4">
    <source>
        <dbReference type="Pfam" id="PF00496"/>
    </source>
</evidence>
<dbReference type="PROSITE" id="PS51318">
    <property type="entry name" value="TAT"/>
    <property type="match status" value="1"/>
</dbReference>
<dbReference type="Pfam" id="PF00496">
    <property type="entry name" value="SBP_bac_5"/>
    <property type="match status" value="1"/>
</dbReference>